<name>A0A6G9APM9_9BACT</name>
<accession>A0A6G9APM9</accession>
<dbReference type="KEGG" id="spib:G8759_17575"/>
<dbReference type="Proteomes" id="UP000501802">
    <property type="component" value="Chromosome"/>
</dbReference>
<dbReference type="InterPro" id="IPR038636">
    <property type="entry name" value="Wzi_sf"/>
</dbReference>
<dbReference type="EMBL" id="CP050063">
    <property type="protein sequence ID" value="QIP14296.1"/>
    <property type="molecule type" value="Genomic_DNA"/>
</dbReference>
<evidence type="ECO:0000313" key="1">
    <source>
        <dbReference type="EMBL" id="QIP14296.1"/>
    </source>
</evidence>
<sequence length="499" mass="56157">MTRWARISTVITSVILVWLLKSLPSIAQTTTSPLQIQLETGGFAATNQVTPFWLRANQYGVVPLKTPLATFQIRLSKDYKPIDTTRHRANRLDWGFAVNPIANVGNSNQFLLPEAYVKLNYGAVEFYAGRRRELIGLGDSLLSSGFIIGSGNAIPIPKVQIATLGYVPLKFLKSFVALKAGYAHGWFADTYVRGSYLHQKYIYLRFGKPKSTLKVHIGMNHQVQWGGQADYLRGTPLAVDGHLPSSFKYYGNVVLANRPSDYENADYTDFDGTYRIGNHVGGHDFAVELTTQRETMLIYYQHPFDDVSGLLFQNLPDGLVGFSWRRHPGNAEKRFRVSRFVAEFLTTMDQSGPTFWIPNSTFQGADNYFNHSQYWQGWSYKGRSIGTPFIAPEDELKPELTQTAGAFFPDNRVQMGYLGAEGWFTNRLQWIARLAYSRHYGTYANPFNSGLEQISLLLSAQTSLFKSGKTQLRTSFALDQGQVYPETIGGSISLLHKLK</sequence>
<gene>
    <name evidence="1" type="ORF">G8759_17575</name>
</gene>
<protein>
    <submittedName>
        <fullName evidence="1">Capsule assembly Wzi family protein</fullName>
    </submittedName>
</protein>
<dbReference type="Gene3D" id="2.40.160.130">
    <property type="entry name" value="Capsule assembly protein Wzi"/>
    <property type="match status" value="1"/>
</dbReference>
<proteinExistence type="predicted"/>
<evidence type="ECO:0000313" key="2">
    <source>
        <dbReference type="Proteomes" id="UP000501802"/>
    </source>
</evidence>
<organism evidence="1 2">
    <name type="scientific">Spirosoma aureum</name>
    <dbReference type="NCBI Taxonomy" id="2692134"/>
    <lineage>
        <taxon>Bacteria</taxon>
        <taxon>Pseudomonadati</taxon>
        <taxon>Bacteroidota</taxon>
        <taxon>Cytophagia</taxon>
        <taxon>Cytophagales</taxon>
        <taxon>Cytophagaceae</taxon>
        <taxon>Spirosoma</taxon>
    </lineage>
</organism>
<reference evidence="1 2" key="1">
    <citation type="submission" date="2020-03" db="EMBL/GenBank/DDBJ databases">
        <authorList>
            <person name="Kim M.K."/>
        </authorList>
    </citation>
    <scope>NUCLEOTIDE SEQUENCE [LARGE SCALE GENOMIC DNA]</scope>
    <source>
        <strain evidence="1 2">BT328</strain>
    </source>
</reference>
<dbReference type="AlphaFoldDB" id="A0A6G9APM9"/>
<dbReference type="InterPro" id="IPR026950">
    <property type="entry name" value="Caps_assemb_Wzi"/>
</dbReference>
<dbReference type="Pfam" id="PF14052">
    <property type="entry name" value="Caps_assemb_Wzi"/>
    <property type="match status" value="1"/>
</dbReference>
<keyword evidence="2" id="KW-1185">Reference proteome</keyword>
<dbReference type="RefSeq" id="WP_167210189.1">
    <property type="nucleotide sequence ID" value="NZ_CP050063.1"/>
</dbReference>